<reference evidence="1" key="1">
    <citation type="journal article" date="2021" name="Genome Biol. Evol.">
        <title>A High-Quality Reference Genome for a Parasitic Bivalve with Doubly Uniparental Inheritance (Bivalvia: Unionida).</title>
        <authorList>
            <person name="Smith C.H."/>
        </authorList>
    </citation>
    <scope>NUCLEOTIDE SEQUENCE</scope>
    <source>
        <strain evidence="1">CHS0354</strain>
    </source>
</reference>
<dbReference type="EMBL" id="JAEAOA010000111">
    <property type="protein sequence ID" value="KAK3598245.1"/>
    <property type="molecule type" value="Genomic_DNA"/>
</dbReference>
<dbReference type="AlphaFoldDB" id="A0AAE0W2U2"/>
<comment type="caution">
    <text evidence="1">The sequence shown here is derived from an EMBL/GenBank/DDBJ whole genome shotgun (WGS) entry which is preliminary data.</text>
</comment>
<dbReference type="Proteomes" id="UP001195483">
    <property type="component" value="Unassembled WGS sequence"/>
</dbReference>
<name>A0AAE0W2U2_9BIVA</name>
<gene>
    <name evidence="1" type="ORF">CHS0354_001066</name>
</gene>
<proteinExistence type="predicted"/>
<keyword evidence="2" id="KW-1185">Reference proteome</keyword>
<evidence type="ECO:0000313" key="2">
    <source>
        <dbReference type="Proteomes" id="UP001195483"/>
    </source>
</evidence>
<sequence length="114" mass="13349">MSRHVFLEKDIFYSKKKLLEEITQPHMKALLRQFDGKHKLNNVYSAGDTLSSRKETAFYKRWKTVISFSLQIIYVDQARQLKKSYDVEVAVLIDESVWKLYSPLVRPLNPAATV</sequence>
<accession>A0AAE0W2U2</accession>
<reference evidence="1" key="2">
    <citation type="journal article" date="2021" name="Genome Biol. Evol.">
        <title>Developing a high-quality reference genome for a parasitic bivalve with doubly uniparental inheritance (Bivalvia: Unionida).</title>
        <authorList>
            <person name="Smith C.H."/>
        </authorList>
    </citation>
    <scope>NUCLEOTIDE SEQUENCE</scope>
    <source>
        <strain evidence="1">CHS0354</strain>
        <tissue evidence="1">Mantle</tissue>
    </source>
</reference>
<evidence type="ECO:0000313" key="1">
    <source>
        <dbReference type="EMBL" id="KAK3598245.1"/>
    </source>
</evidence>
<protein>
    <submittedName>
        <fullName evidence="1">Uncharacterized protein</fullName>
    </submittedName>
</protein>
<organism evidence="1 2">
    <name type="scientific">Potamilus streckersoni</name>
    <dbReference type="NCBI Taxonomy" id="2493646"/>
    <lineage>
        <taxon>Eukaryota</taxon>
        <taxon>Metazoa</taxon>
        <taxon>Spiralia</taxon>
        <taxon>Lophotrochozoa</taxon>
        <taxon>Mollusca</taxon>
        <taxon>Bivalvia</taxon>
        <taxon>Autobranchia</taxon>
        <taxon>Heteroconchia</taxon>
        <taxon>Palaeoheterodonta</taxon>
        <taxon>Unionida</taxon>
        <taxon>Unionoidea</taxon>
        <taxon>Unionidae</taxon>
        <taxon>Ambleminae</taxon>
        <taxon>Lampsilini</taxon>
        <taxon>Potamilus</taxon>
    </lineage>
</organism>
<reference evidence="1" key="3">
    <citation type="submission" date="2023-05" db="EMBL/GenBank/DDBJ databases">
        <authorList>
            <person name="Smith C.H."/>
        </authorList>
    </citation>
    <scope>NUCLEOTIDE SEQUENCE</scope>
    <source>
        <strain evidence="1">CHS0354</strain>
        <tissue evidence="1">Mantle</tissue>
    </source>
</reference>